<dbReference type="GO" id="GO:0019843">
    <property type="term" value="F:rRNA binding"/>
    <property type="evidence" value="ECO:0007669"/>
    <property type="project" value="TreeGrafter"/>
</dbReference>
<dbReference type="OrthoDB" id="551633at2759"/>
<keyword evidence="3" id="KW-0175">Coiled coil</keyword>
<sequence>MNRSAILFDDAARHEFLTGFHKRKLAKKEAAKKKAIERDKQQRQQERREQRQMLRERAAQNAAEVEKAYGAAASEEWHGVIDNQPEEEQYEDEDVLATVAIVEDFDPDTLLHGPSRPAVSNLEPAEEKKQKKQKKTIESEPSKRTKPKKIKYQTKAARKSERVKQHARRTEKAELAGGRASRRKHRK</sequence>
<evidence type="ECO:0000256" key="5">
    <source>
        <dbReference type="SAM" id="MobiDB-lite"/>
    </source>
</evidence>
<reference evidence="6 7" key="1">
    <citation type="journal article" date="2020" name="ISME J.">
        <title>Uncovering the hidden diversity of litter-decomposition mechanisms in mushroom-forming fungi.</title>
        <authorList>
            <person name="Floudas D."/>
            <person name="Bentzer J."/>
            <person name="Ahren D."/>
            <person name="Johansson T."/>
            <person name="Persson P."/>
            <person name="Tunlid A."/>
        </authorList>
    </citation>
    <scope>NUCLEOTIDE SEQUENCE [LARGE SCALE GENOMIC DNA]</scope>
    <source>
        <strain evidence="6 7">CBS 406.79</strain>
    </source>
</reference>
<dbReference type="EMBL" id="JAACJN010000002">
    <property type="protein sequence ID" value="KAF5393469.1"/>
    <property type="molecule type" value="Genomic_DNA"/>
</dbReference>
<dbReference type="Pfam" id="PF09805">
    <property type="entry name" value="Nop25"/>
    <property type="match status" value="1"/>
</dbReference>
<feature type="compositionally biased region" description="Basic and acidic residues" evidence="5">
    <location>
        <begin position="28"/>
        <end position="58"/>
    </location>
</feature>
<protein>
    <recommendedName>
        <fullName evidence="8">Ribosomal RNA-processing protein 17</fullName>
    </recommendedName>
</protein>
<proteinExistence type="inferred from homology"/>
<feature type="compositionally biased region" description="Basic and acidic residues" evidence="5">
    <location>
        <begin position="125"/>
        <end position="143"/>
    </location>
</feature>
<dbReference type="InterPro" id="IPR019186">
    <property type="entry name" value="Nucleolar_protein_12"/>
</dbReference>
<dbReference type="PANTHER" id="PTHR14577:SF0">
    <property type="entry name" value="NUCLEOLAR PROTEIN 12"/>
    <property type="match status" value="1"/>
</dbReference>
<dbReference type="PANTHER" id="PTHR14577">
    <property type="entry name" value="NUCLEOLAR PROTEIN 12"/>
    <property type="match status" value="1"/>
</dbReference>
<dbReference type="AlphaFoldDB" id="A0A8H5I1U6"/>
<keyword evidence="4" id="KW-0539">Nucleus</keyword>
<feature type="region of interest" description="Disordered" evidence="5">
    <location>
        <begin position="28"/>
        <end position="71"/>
    </location>
</feature>
<evidence type="ECO:0000256" key="3">
    <source>
        <dbReference type="ARBA" id="ARBA00023054"/>
    </source>
</evidence>
<name>A0A8H5I1U6_9AGAR</name>
<evidence type="ECO:0000313" key="6">
    <source>
        <dbReference type="EMBL" id="KAF5393469.1"/>
    </source>
</evidence>
<feature type="compositionally biased region" description="Low complexity" evidence="5">
    <location>
        <begin position="59"/>
        <end position="71"/>
    </location>
</feature>
<dbReference type="Proteomes" id="UP000518752">
    <property type="component" value="Unassembled WGS sequence"/>
</dbReference>
<evidence type="ECO:0008006" key="8">
    <source>
        <dbReference type="Google" id="ProtNLM"/>
    </source>
</evidence>
<dbReference type="GO" id="GO:0005730">
    <property type="term" value="C:nucleolus"/>
    <property type="evidence" value="ECO:0007669"/>
    <property type="project" value="UniProtKB-SubCell"/>
</dbReference>
<organism evidence="6 7">
    <name type="scientific">Collybiopsis confluens</name>
    <dbReference type="NCBI Taxonomy" id="2823264"/>
    <lineage>
        <taxon>Eukaryota</taxon>
        <taxon>Fungi</taxon>
        <taxon>Dikarya</taxon>
        <taxon>Basidiomycota</taxon>
        <taxon>Agaricomycotina</taxon>
        <taxon>Agaricomycetes</taxon>
        <taxon>Agaricomycetidae</taxon>
        <taxon>Agaricales</taxon>
        <taxon>Marasmiineae</taxon>
        <taxon>Omphalotaceae</taxon>
        <taxon>Collybiopsis</taxon>
    </lineage>
</organism>
<feature type="region of interest" description="Disordered" evidence="5">
    <location>
        <begin position="106"/>
        <end position="187"/>
    </location>
</feature>
<evidence type="ECO:0000313" key="7">
    <source>
        <dbReference type="Proteomes" id="UP000518752"/>
    </source>
</evidence>
<comment type="caution">
    <text evidence="6">The sequence shown here is derived from an EMBL/GenBank/DDBJ whole genome shotgun (WGS) entry which is preliminary data.</text>
</comment>
<accession>A0A8H5I1U6</accession>
<evidence type="ECO:0000256" key="1">
    <source>
        <dbReference type="ARBA" id="ARBA00004604"/>
    </source>
</evidence>
<comment type="similarity">
    <text evidence="2">Belongs to the RRP17 family.</text>
</comment>
<comment type="subcellular location">
    <subcellularLocation>
        <location evidence="1">Nucleus</location>
        <location evidence="1">Nucleolus</location>
    </subcellularLocation>
</comment>
<gene>
    <name evidence="6" type="ORF">D9757_000679</name>
</gene>
<evidence type="ECO:0000256" key="4">
    <source>
        <dbReference type="ARBA" id="ARBA00023242"/>
    </source>
</evidence>
<evidence type="ECO:0000256" key="2">
    <source>
        <dbReference type="ARBA" id="ARBA00007175"/>
    </source>
</evidence>
<keyword evidence="7" id="KW-1185">Reference proteome</keyword>
<feature type="compositionally biased region" description="Basic and acidic residues" evidence="5">
    <location>
        <begin position="158"/>
        <end position="174"/>
    </location>
</feature>